<dbReference type="Proteomes" id="UP000298781">
    <property type="component" value="Chromosome"/>
</dbReference>
<dbReference type="EMBL" id="CP039690">
    <property type="protein sequence ID" value="QCI63811.1"/>
    <property type="molecule type" value="Genomic_DNA"/>
</dbReference>
<evidence type="ECO:0000313" key="4">
    <source>
        <dbReference type="Proteomes" id="UP000298781"/>
    </source>
</evidence>
<evidence type="ECO:0000313" key="3">
    <source>
        <dbReference type="EMBL" id="QCI63811.1"/>
    </source>
</evidence>
<gene>
    <name evidence="3" type="ORF">E8M01_05865</name>
</gene>
<keyword evidence="2" id="KW-0732">Signal</keyword>
<feature type="signal peptide" evidence="2">
    <location>
        <begin position="1"/>
        <end position="17"/>
    </location>
</feature>
<feature type="region of interest" description="Disordered" evidence="1">
    <location>
        <begin position="167"/>
        <end position="186"/>
    </location>
</feature>
<evidence type="ECO:0008006" key="5">
    <source>
        <dbReference type="Google" id="ProtNLM"/>
    </source>
</evidence>
<evidence type="ECO:0000256" key="2">
    <source>
        <dbReference type="SAM" id="SignalP"/>
    </source>
</evidence>
<proteinExistence type="predicted"/>
<organism evidence="3 4">
    <name type="scientific">Phreatobacter stygius</name>
    <dbReference type="NCBI Taxonomy" id="1940610"/>
    <lineage>
        <taxon>Bacteria</taxon>
        <taxon>Pseudomonadati</taxon>
        <taxon>Pseudomonadota</taxon>
        <taxon>Alphaproteobacteria</taxon>
        <taxon>Hyphomicrobiales</taxon>
        <taxon>Phreatobacteraceae</taxon>
        <taxon>Phreatobacter</taxon>
    </lineage>
</organism>
<reference evidence="3 4" key="1">
    <citation type="submission" date="2019-04" db="EMBL/GenBank/DDBJ databases">
        <title>Phreatobacter aquaticus sp. nov.</title>
        <authorList>
            <person name="Choi A."/>
        </authorList>
    </citation>
    <scope>NUCLEOTIDE SEQUENCE [LARGE SCALE GENOMIC DNA]</scope>
    <source>
        <strain evidence="3 4">KCTC 52518</strain>
    </source>
</reference>
<accession>A0A4D7AVL0</accession>
<protein>
    <recommendedName>
        <fullName evidence="5">DUF1176 domain-containing protein</fullName>
    </recommendedName>
</protein>
<sequence>MTRVALALVLAAGLGLAACLAPGLGLASPIGADGSHHSAAQGLGCSVVLDRCVARAGQIEIGRSYAPDATWQIAVLNEAVAGATLIFEPETPSAAAPLAFPPDAWSRQGGGRAVLTNPAKATALLARLAAQGDRRSGLTVILPGRSRGTIVDMPTLRADLAWIDRQQGRSDTNRTVGPPPAPGSSTEALDAIAQRLAEPNAGLAAMPPQVLAAHRRLAPDCWRAIPAIGRRDAPPADVTVNHGLWLGNGDALFVVFCRRSDGVSASRLYLAKGEALDRITPLRVPVWNPQARRFAPTLDLPGDVDAWSSLQQISHRWNVGRCSLVQTTRILRGEAVVVAVAGSDCLTLDGSRRIDRMTEEEIFRAPPEHR</sequence>
<feature type="chain" id="PRO_5020890748" description="DUF1176 domain-containing protein" evidence="2">
    <location>
        <begin position="18"/>
        <end position="370"/>
    </location>
</feature>
<dbReference type="PROSITE" id="PS51257">
    <property type="entry name" value="PROKAR_LIPOPROTEIN"/>
    <property type="match status" value="1"/>
</dbReference>
<dbReference type="KEGG" id="pstg:E8M01_05865"/>
<dbReference type="RefSeq" id="WP_136959268.1">
    <property type="nucleotide sequence ID" value="NZ_CP039690.1"/>
</dbReference>
<evidence type="ECO:0000256" key="1">
    <source>
        <dbReference type="SAM" id="MobiDB-lite"/>
    </source>
</evidence>
<keyword evidence="4" id="KW-1185">Reference proteome</keyword>
<dbReference type="AlphaFoldDB" id="A0A4D7AVL0"/>
<name>A0A4D7AVL0_9HYPH</name>